<protein>
    <submittedName>
        <fullName evidence="4">NAD(P)-binding protein</fullName>
    </submittedName>
</protein>
<organism evidence="4 5">
    <name type="scientific">Hyaloscypha hepaticicola</name>
    <dbReference type="NCBI Taxonomy" id="2082293"/>
    <lineage>
        <taxon>Eukaryota</taxon>
        <taxon>Fungi</taxon>
        <taxon>Dikarya</taxon>
        <taxon>Ascomycota</taxon>
        <taxon>Pezizomycotina</taxon>
        <taxon>Leotiomycetes</taxon>
        <taxon>Helotiales</taxon>
        <taxon>Hyaloscyphaceae</taxon>
        <taxon>Hyaloscypha</taxon>
    </lineage>
</organism>
<dbReference type="Pfam" id="PF05368">
    <property type="entry name" value="NmrA"/>
    <property type="match status" value="1"/>
</dbReference>
<keyword evidence="5" id="KW-1185">Reference proteome</keyword>
<dbReference type="GO" id="GO:0005634">
    <property type="term" value="C:nucleus"/>
    <property type="evidence" value="ECO:0007669"/>
    <property type="project" value="TreeGrafter"/>
</dbReference>
<accession>A0A2J6QHT1</accession>
<comment type="similarity">
    <text evidence="1">Belongs to the NmrA-type oxidoreductase family.</text>
</comment>
<gene>
    <name evidence="4" type="ORF">NA56DRAFT_387032</name>
</gene>
<dbReference type="PANTHER" id="PTHR42748:SF7">
    <property type="entry name" value="NMRA LIKE REDOX SENSOR 1-RELATED"/>
    <property type="match status" value="1"/>
</dbReference>
<dbReference type="AlphaFoldDB" id="A0A2J6QHT1"/>
<evidence type="ECO:0000313" key="5">
    <source>
        <dbReference type="Proteomes" id="UP000235672"/>
    </source>
</evidence>
<proteinExistence type="inferred from homology"/>
<sequence>MPPASSVRKILVTGATGKQGGAVIEALLVSQAPFQILALSRNASRAQSLASKPNVTVVQGDISNPASIFEANNPIYGVFCVTVPGKKGAEEAQAKPLIDESLKNGVEHFVFTSVERGGTDRSETNPTNVPHFIAKHRIEEYLKEKSDNGSKMSYTILRPVAFMDNMNPGFLGKAFASLWSTLGDKPLQLVSVRDIGLFGARAFTDPSYKNRAIGMAGDELTLAQGKKVFKETMGFDMPETYGFVGAAIRWIIAEVGLMFRFFEDEGYAVDIQALRKEEPRLQDLSKWLKESSKFPKE</sequence>
<dbReference type="InterPro" id="IPR036291">
    <property type="entry name" value="NAD(P)-bd_dom_sf"/>
</dbReference>
<evidence type="ECO:0000313" key="4">
    <source>
        <dbReference type="EMBL" id="PMD25822.1"/>
    </source>
</evidence>
<dbReference type="EMBL" id="KZ613469">
    <property type="protein sequence ID" value="PMD25822.1"/>
    <property type="molecule type" value="Genomic_DNA"/>
</dbReference>
<dbReference type="Proteomes" id="UP000235672">
    <property type="component" value="Unassembled WGS sequence"/>
</dbReference>
<dbReference type="STRING" id="1745343.A0A2J6QHT1"/>
<dbReference type="Gene3D" id="3.90.25.10">
    <property type="entry name" value="UDP-galactose 4-epimerase, domain 1"/>
    <property type="match status" value="1"/>
</dbReference>
<name>A0A2J6QHT1_9HELO</name>
<dbReference type="OrthoDB" id="9997102at2759"/>
<evidence type="ECO:0000259" key="3">
    <source>
        <dbReference type="Pfam" id="PF05368"/>
    </source>
</evidence>
<reference evidence="4 5" key="1">
    <citation type="submission" date="2016-05" db="EMBL/GenBank/DDBJ databases">
        <title>A degradative enzymes factory behind the ericoid mycorrhizal symbiosis.</title>
        <authorList>
            <consortium name="DOE Joint Genome Institute"/>
            <person name="Martino E."/>
            <person name="Morin E."/>
            <person name="Grelet G."/>
            <person name="Kuo A."/>
            <person name="Kohler A."/>
            <person name="Daghino S."/>
            <person name="Barry K."/>
            <person name="Choi C."/>
            <person name="Cichocki N."/>
            <person name="Clum A."/>
            <person name="Copeland A."/>
            <person name="Hainaut M."/>
            <person name="Haridas S."/>
            <person name="Labutti K."/>
            <person name="Lindquist E."/>
            <person name="Lipzen A."/>
            <person name="Khouja H.-R."/>
            <person name="Murat C."/>
            <person name="Ohm R."/>
            <person name="Olson A."/>
            <person name="Spatafora J."/>
            <person name="Veneault-Fourrey C."/>
            <person name="Henrissat B."/>
            <person name="Grigoriev I."/>
            <person name="Martin F."/>
            <person name="Perotto S."/>
        </authorList>
    </citation>
    <scope>NUCLEOTIDE SEQUENCE [LARGE SCALE GENOMIC DNA]</scope>
    <source>
        <strain evidence="4 5">UAMH 7357</strain>
    </source>
</reference>
<evidence type="ECO:0000256" key="1">
    <source>
        <dbReference type="ARBA" id="ARBA00006328"/>
    </source>
</evidence>
<dbReference type="Gene3D" id="3.40.50.720">
    <property type="entry name" value="NAD(P)-binding Rossmann-like Domain"/>
    <property type="match status" value="1"/>
</dbReference>
<dbReference type="SUPFAM" id="SSF51735">
    <property type="entry name" value="NAD(P)-binding Rossmann-fold domains"/>
    <property type="match status" value="1"/>
</dbReference>
<dbReference type="PANTHER" id="PTHR42748">
    <property type="entry name" value="NITROGEN METABOLITE REPRESSION PROTEIN NMRA FAMILY MEMBER"/>
    <property type="match status" value="1"/>
</dbReference>
<feature type="domain" description="NmrA-like" evidence="3">
    <location>
        <begin position="8"/>
        <end position="268"/>
    </location>
</feature>
<evidence type="ECO:0000256" key="2">
    <source>
        <dbReference type="ARBA" id="ARBA00022857"/>
    </source>
</evidence>
<dbReference type="InterPro" id="IPR008030">
    <property type="entry name" value="NmrA-like"/>
</dbReference>
<keyword evidence="2" id="KW-0521">NADP</keyword>
<dbReference type="InterPro" id="IPR051164">
    <property type="entry name" value="NmrA-like_oxidored"/>
</dbReference>